<dbReference type="InParanoid" id="D6RMB0"/>
<keyword evidence="2" id="KW-0812">Transmembrane</keyword>
<comment type="caution">
    <text evidence="4">The sequence shown here is derived from an EMBL/GenBank/DDBJ whole genome shotgun (WGS) entry which is preliminary data.</text>
</comment>
<evidence type="ECO:0000256" key="2">
    <source>
        <dbReference type="SAM" id="Phobius"/>
    </source>
</evidence>
<feature type="region of interest" description="Disordered" evidence="1">
    <location>
        <begin position="140"/>
        <end position="293"/>
    </location>
</feature>
<gene>
    <name evidence="4" type="ORF">CC1G_14426</name>
</gene>
<dbReference type="GO" id="GO:0044820">
    <property type="term" value="P:mitotic telomere tethering at nuclear periphery"/>
    <property type="evidence" value="ECO:0007669"/>
    <property type="project" value="TreeGrafter"/>
</dbReference>
<dbReference type="Proteomes" id="UP000001861">
    <property type="component" value="Unassembled WGS sequence"/>
</dbReference>
<dbReference type="KEGG" id="cci:CC1G_14426"/>
<keyword evidence="2" id="KW-1133">Transmembrane helix</keyword>
<dbReference type="EMBL" id="AACS02000004">
    <property type="protein sequence ID" value="EFI27935.1"/>
    <property type="molecule type" value="Genomic_DNA"/>
</dbReference>
<evidence type="ECO:0000313" key="5">
    <source>
        <dbReference type="Proteomes" id="UP000001861"/>
    </source>
</evidence>
<keyword evidence="2" id="KW-0472">Membrane</keyword>
<dbReference type="GeneID" id="9379888"/>
<dbReference type="STRING" id="240176.D6RMB0"/>
<dbReference type="SUPFAM" id="SSF54616">
    <property type="entry name" value="DNA-binding domain of Mlu1-box binding protein MBP1"/>
    <property type="match status" value="1"/>
</dbReference>
<dbReference type="InterPro" id="IPR036887">
    <property type="entry name" value="HTH_APSES_sf"/>
</dbReference>
<dbReference type="GO" id="GO:0003677">
    <property type="term" value="F:DNA binding"/>
    <property type="evidence" value="ECO:0007669"/>
    <property type="project" value="InterPro"/>
</dbReference>
<feature type="compositionally biased region" description="Basic and acidic residues" evidence="1">
    <location>
        <begin position="347"/>
        <end position="368"/>
    </location>
</feature>
<feature type="region of interest" description="Disordered" evidence="1">
    <location>
        <begin position="1"/>
        <end position="20"/>
    </location>
</feature>
<dbReference type="GO" id="GO:0070197">
    <property type="term" value="P:meiotic attachment of telomere to nuclear envelope"/>
    <property type="evidence" value="ECO:0007669"/>
    <property type="project" value="InterPro"/>
</dbReference>
<dbReference type="GO" id="GO:1990862">
    <property type="term" value="C:nuclear membrane complex Bqt3-Bqt4"/>
    <property type="evidence" value="ECO:0007669"/>
    <property type="project" value="InterPro"/>
</dbReference>
<dbReference type="eggNOG" id="ENOG502SA4R">
    <property type="taxonomic scope" value="Eukaryota"/>
</dbReference>
<feature type="compositionally biased region" description="Acidic residues" evidence="1">
    <location>
        <begin position="327"/>
        <end position="338"/>
    </location>
</feature>
<protein>
    <recommendedName>
        <fullName evidence="3">HTH APSES-type domain-containing protein</fullName>
    </recommendedName>
</protein>
<evidence type="ECO:0000259" key="3">
    <source>
        <dbReference type="PROSITE" id="PS51299"/>
    </source>
</evidence>
<dbReference type="InterPro" id="IPR037548">
    <property type="entry name" value="Bqt4"/>
</dbReference>
<feature type="transmembrane region" description="Helical" evidence="2">
    <location>
        <begin position="387"/>
        <end position="405"/>
    </location>
</feature>
<evidence type="ECO:0000256" key="1">
    <source>
        <dbReference type="SAM" id="MobiDB-lite"/>
    </source>
</evidence>
<sequence length="408" mass="44659">MTARPPLPLRHANPSLRDGNATIPPVKYQILSCQGKDILVGRLKIDTTDGGHAFILRRFDTQAISLTTMFRAAFPTASEAEEKDEINYVKANFDLFGNNGSSKEPHITRLAGTWVNRDTAGQLAHDYNMVDLINTMVEAEPDPNGQYRRSNKSAQNNNPPTNAPEPTPATNVHATRSPAKQSPKPPSKTLPTPSPGSGDAQPPAPKRRREGSPATFTSGIPVASSPAVPKTPGPRRSTRTKSPAPSRVPQPLTATKPRSRASVAPPSPKKRPVDLPKSSPIKAEEDTAVEDNVAGNELYAQDISEQKKLIADLKAAASSKKPADTVKEDDDQQMEEEGQGPSKLKRIRQDEEKPLQFEFKEPEREERQIATNRRVGRFDMQPERKSLAWGIAAFAFGMTAITYLPNFL</sequence>
<dbReference type="PANTHER" id="PTHR38044:SF1">
    <property type="entry name" value="BOUQUET FORMATION PROTEIN 4"/>
    <property type="match status" value="1"/>
</dbReference>
<dbReference type="OMA" id="FKAAFPW"/>
<dbReference type="HOGENOM" id="CLU_685207_0_0_1"/>
<name>D6RMB0_COPC7</name>
<dbReference type="VEuPathDB" id="FungiDB:CC1G_14426"/>
<dbReference type="PROSITE" id="PS51299">
    <property type="entry name" value="HTH_APSES"/>
    <property type="match status" value="1"/>
</dbReference>
<dbReference type="InterPro" id="IPR003163">
    <property type="entry name" value="Tscrpt_reg_HTH_APSES-type"/>
</dbReference>
<keyword evidence="5" id="KW-1185">Reference proteome</keyword>
<feature type="domain" description="HTH APSES-type" evidence="3">
    <location>
        <begin position="34"/>
        <end position="148"/>
    </location>
</feature>
<feature type="region of interest" description="Disordered" evidence="1">
    <location>
        <begin position="314"/>
        <end position="370"/>
    </location>
</feature>
<dbReference type="PANTHER" id="PTHR38044">
    <property type="entry name" value="BOUQUET FORMATION PROTEIN 4"/>
    <property type="match status" value="1"/>
</dbReference>
<dbReference type="OrthoDB" id="5346159at2759"/>
<reference evidence="4 5" key="1">
    <citation type="journal article" date="2010" name="Proc. Natl. Acad. Sci. U.S.A.">
        <title>Insights into evolution of multicellular fungi from the assembled chromosomes of the mushroom Coprinopsis cinerea (Coprinus cinereus).</title>
        <authorList>
            <person name="Stajich J.E."/>
            <person name="Wilke S.K."/>
            <person name="Ahren D."/>
            <person name="Au C.H."/>
            <person name="Birren B.W."/>
            <person name="Borodovsky M."/>
            <person name="Burns C."/>
            <person name="Canback B."/>
            <person name="Casselton L.A."/>
            <person name="Cheng C.K."/>
            <person name="Deng J."/>
            <person name="Dietrich F.S."/>
            <person name="Fargo D.C."/>
            <person name="Farman M.L."/>
            <person name="Gathman A.C."/>
            <person name="Goldberg J."/>
            <person name="Guigo R."/>
            <person name="Hoegger P.J."/>
            <person name="Hooker J.B."/>
            <person name="Huggins A."/>
            <person name="James T.Y."/>
            <person name="Kamada T."/>
            <person name="Kilaru S."/>
            <person name="Kodira C."/>
            <person name="Kues U."/>
            <person name="Kupfer D."/>
            <person name="Kwan H.S."/>
            <person name="Lomsadze A."/>
            <person name="Li W."/>
            <person name="Lilly W.W."/>
            <person name="Ma L.J."/>
            <person name="Mackey A.J."/>
            <person name="Manning G."/>
            <person name="Martin F."/>
            <person name="Muraguchi H."/>
            <person name="Natvig D.O."/>
            <person name="Palmerini H."/>
            <person name="Ramesh M.A."/>
            <person name="Rehmeyer C.J."/>
            <person name="Roe B.A."/>
            <person name="Shenoy N."/>
            <person name="Stanke M."/>
            <person name="Ter-Hovhannisyan V."/>
            <person name="Tunlid A."/>
            <person name="Velagapudi R."/>
            <person name="Vision T.J."/>
            <person name="Zeng Q."/>
            <person name="Zolan M.E."/>
            <person name="Pukkila P.J."/>
        </authorList>
    </citation>
    <scope>NUCLEOTIDE SEQUENCE [LARGE SCALE GENOMIC DNA]</scope>
    <source>
        <strain evidence="5">Okayama-7 / 130 / ATCC MYA-4618 / FGSC 9003</strain>
    </source>
</reference>
<proteinExistence type="predicted"/>
<dbReference type="AlphaFoldDB" id="D6RMB0"/>
<dbReference type="RefSeq" id="XP_002911429.1">
    <property type="nucleotide sequence ID" value="XM_002911383.1"/>
</dbReference>
<organism evidence="4 5">
    <name type="scientific">Coprinopsis cinerea (strain Okayama-7 / 130 / ATCC MYA-4618 / FGSC 9003)</name>
    <name type="common">Inky cap fungus</name>
    <name type="synonym">Hormographiella aspergillata</name>
    <dbReference type="NCBI Taxonomy" id="240176"/>
    <lineage>
        <taxon>Eukaryota</taxon>
        <taxon>Fungi</taxon>
        <taxon>Dikarya</taxon>
        <taxon>Basidiomycota</taxon>
        <taxon>Agaricomycotina</taxon>
        <taxon>Agaricomycetes</taxon>
        <taxon>Agaricomycetidae</taxon>
        <taxon>Agaricales</taxon>
        <taxon>Agaricineae</taxon>
        <taxon>Psathyrellaceae</taxon>
        <taxon>Coprinopsis</taxon>
    </lineage>
</organism>
<accession>D6RMB0</accession>
<feature type="compositionally biased region" description="Pro residues" evidence="1">
    <location>
        <begin position="183"/>
        <end position="194"/>
    </location>
</feature>
<evidence type="ECO:0000313" key="4">
    <source>
        <dbReference type="EMBL" id="EFI27935.1"/>
    </source>
</evidence>